<protein>
    <submittedName>
        <fullName evidence="2">Conjugal transfer protein TraR</fullName>
    </submittedName>
</protein>
<comment type="caution">
    <text evidence="1">Lacks conserved residue(s) required for the propagation of feature annotation.</text>
</comment>
<organism evidence="2 3">
    <name type="scientific">Proteobacteria bacterium 228</name>
    <dbReference type="NCBI Taxonomy" id="2083153"/>
    <lineage>
        <taxon>Bacteria</taxon>
        <taxon>Pseudomonadati</taxon>
        <taxon>Pseudomonadota</taxon>
    </lineage>
</organism>
<proteinExistence type="predicted"/>
<dbReference type="Proteomes" id="UP000238196">
    <property type="component" value="Unassembled WGS sequence"/>
</dbReference>
<reference evidence="2 3" key="1">
    <citation type="submission" date="2018-02" db="EMBL/GenBank/DDBJ databases">
        <title>novel marine gammaproteobacteria from coastal saline agro ecosystem.</title>
        <authorList>
            <person name="Krishnan R."/>
            <person name="Ramesh Kumar N."/>
        </authorList>
    </citation>
    <scope>NUCLEOTIDE SEQUENCE [LARGE SCALE GENOMIC DNA]</scope>
    <source>
        <strain evidence="2 3">228</strain>
    </source>
</reference>
<dbReference type="PROSITE" id="PS51128">
    <property type="entry name" value="ZF_DKSA_2"/>
    <property type="match status" value="1"/>
</dbReference>
<comment type="caution">
    <text evidence="2">The sequence shown here is derived from an EMBL/GenBank/DDBJ whole genome shotgun (WGS) entry which is preliminary data.</text>
</comment>
<evidence type="ECO:0000256" key="1">
    <source>
        <dbReference type="PROSITE-ProRule" id="PRU00510"/>
    </source>
</evidence>
<dbReference type="OrthoDB" id="962301at2"/>
<name>A0A2S5KTR6_9PROT</name>
<dbReference type="InterPro" id="IPR037278">
    <property type="entry name" value="ARFGAP/RecO"/>
</dbReference>
<accession>A0A2S5KTR6</accession>
<gene>
    <name evidence="2" type="ORF">C4K68_07690</name>
</gene>
<evidence type="ECO:0000313" key="3">
    <source>
        <dbReference type="Proteomes" id="UP000238196"/>
    </source>
</evidence>
<dbReference type="EMBL" id="PRLP01000023">
    <property type="protein sequence ID" value="PPC77919.1"/>
    <property type="molecule type" value="Genomic_DNA"/>
</dbReference>
<sequence>MDNVDRASELIELRMDHWLSARQPLLSGPVLFECVDCGGEIPARRRLAMQEGCCRCAECQAITEKREAATRRARG</sequence>
<dbReference type="AlphaFoldDB" id="A0A2S5KTR6"/>
<dbReference type="SUPFAM" id="SSF57863">
    <property type="entry name" value="ArfGap/RecO-like zinc finger"/>
    <property type="match status" value="1"/>
</dbReference>
<evidence type="ECO:0000313" key="2">
    <source>
        <dbReference type="EMBL" id="PPC77919.1"/>
    </source>
</evidence>